<keyword evidence="1" id="KW-0472">Membrane</keyword>
<evidence type="ECO:0000313" key="2">
    <source>
        <dbReference type="EMBL" id="MBS7232026.1"/>
    </source>
</evidence>
<evidence type="ECO:0000313" key="3">
    <source>
        <dbReference type="Proteomes" id="UP000722625"/>
    </source>
</evidence>
<organism evidence="2 3">
    <name type="scientific">Flavobacterium psychroterrae</name>
    <dbReference type="NCBI Taxonomy" id="2133767"/>
    <lineage>
        <taxon>Bacteria</taxon>
        <taxon>Pseudomonadati</taxon>
        <taxon>Bacteroidota</taxon>
        <taxon>Flavobacteriia</taxon>
        <taxon>Flavobacteriales</taxon>
        <taxon>Flavobacteriaceae</taxon>
        <taxon>Flavobacterium</taxon>
    </lineage>
</organism>
<feature type="transmembrane region" description="Helical" evidence="1">
    <location>
        <begin position="60"/>
        <end position="81"/>
    </location>
</feature>
<gene>
    <name evidence="2" type="ORF">KHA90_13425</name>
</gene>
<feature type="transmembrane region" description="Helical" evidence="1">
    <location>
        <begin position="31"/>
        <end position="53"/>
    </location>
</feature>
<sequence>MKTTLQLNTFAVGLPLLILLTYPIVKEGAFFYAMLSTAITGFIQVLLGIKLIFEDPNNRYIQIYIAGVIMFFLLCFIQIEIYSSESLRITLLSLPLILAIYLSIILYKKAKL</sequence>
<keyword evidence="1" id="KW-0812">Transmembrane</keyword>
<evidence type="ECO:0000256" key="1">
    <source>
        <dbReference type="SAM" id="Phobius"/>
    </source>
</evidence>
<evidence type="ECO:0008006" key="4">
    <source>
        <dbReference type="Google" id="ProtNLM"/>
    </source>
</evidence>
<accession>A0ABS5PE83</accession>
<name>A0ABS5PE83_9FLAO</name>
<reference evidence="2 3" key="1">
    <citation type="journal article" date="2018" name="Int. J. Syst. Evol. Microbiol.">
        <title>Flavobacterium chryseum sp. nov. and Flavobacterium psychroterrae sp. nov., novel environmental bacteria isolated from Antarctica.</title>
        <authorList>
            <person name="Kralova S."/>
            <person name="Svec P."/>
            <person name="Busse H.J."/>
            <person name="Stankova E."/>
            <person name="Vaczi P."/>
            <person name="Sedlacek I."/>
        </authorList>
    </citation>
    <scope>NUCLEOTIDE SEQUENCE [LARGE SCALE GENOMIC DNA]</scope>
    <source>
        <strain evidence="2 3">CCM 8827</strain>
    </source>
</reference>
<comment type="caution">
    <text evidence="2">The sequence shown here is derived from an EMBL/GenBank/DDBJ whole genome shotgun (WGS) entry which is preliminary data.</text>
</comment>
<keyword evidence="1" id="KW-1133">Transmembrane helix</keyword>
<dbReference type="Proteomes" id="UP000722625">
    <property type="component" value="Unassembled WGS sequence"/>
</dbReference>
<protein>
    <recommendedName>
        <fullName evidence="4">Polysaccharide biosynthesis protein</fullName>
    </recommendedName>
</protein>
<proteinExistence type="predicted"/>
<feature type="transmembrane region" description="Helical" evidence="1">
    <location>
        <begin position="87"/>
        <end position="107"/>
    </location>
</feature>
<feature type="transmembrane region" description="Helical" evidence="1">
    <location>
        <begin position="7"/>
        <end position="25"/>
    </location>
</feature>
<dbReference type="RefSeq" id="WP_213300894.1">
    <property type="nucleotide sequence ID" value="NZ_JAGYVZ010000011.1"/>
</dbReference>
<dbReference type="EMBL" id="JAGYVZ010000011">
    <property type="protein sequence ID" value="MBS7232026.1"/>
    <property type="molecule type" value="Genomic_DNA"/>
</dbReference>
<keyword evidence="3" id="KW-1185">Reference proteome</keyword>